<evidence type="ECO:0000313" key="1">
    <source>
        <dbReference type="EMBL" id="GFS18359.1"/>
    </source>
</evidence>
<reference evidence="1 2" key="1">
    <citation type="journal article" date="2021" name="Elife">
        <title>Chloroplast acquisition without the gene transfer in kleptoplastic sea slugs, Plakobranchus ocellatus.</title>
        <authorList>
            <person name="Maeda T."/>
            <person name="Takahashi S."/>
            <person name="Yoshida T."/>
            <person name="Shimamura S."/>
            <person name="Takaki Y."/>
            <person name="Nagai Y."/>
            <person name="Toyoda A."/>
            <person name="Suzuki Y."/>
            <person name="Arimoto A."/>
            <person name="Ishii H."/>
            <person name="Satoh N."/>
            <person name="Nishiyama T."/>
            <person name="Hasebe M."/>
            <person name="Maruyama T."/>
            <person name="Minagawa J."/>
            <person name="Obokata J."/>
            <person name="Shigenobu S."/>
        </authorList>
    </citation>
    <scope>NUCLEOTIDE SEQUENCE [LARGE SCALE GENOMIC DNA]</scope>
</reference>
<dbReference type="Proteomes" id="UP000762676">
    <property type="component" value="Unassembled WGS sequence"/>
</dbReference>
<sequence>MKWSKRSGFTSVMGMRIERKVIVPARKSPSNSCPGLTFFVSELRPLALQIDLLRLLRVDDIDQERRARQDELDGDNTTLAQ</sequence>
<proteinExistence type="predicted"/>
<accession>A0AAV4J6D3</accession>
<organism evidence="1 2">
    <name type="scientific">Elysia marginata</name>
    <dbReference type="NCBI Taxonomy" id="1093978"/>
    <lineage>
        <taxon>Eukaryota</taxon>
        <taxon>Metazoa</taxon>
        <taxon>Spiralia</taxon>
        <taxon>Lophotrochozoa</taxon>
        <taxon>Mollusca</taxon>
        <taxon>Gastropoda</taxon>
        <taxon>Heterobranchia</taxon>
        <taxon>Euthyneura</taxon>
        <taxon>Panpulmonata</taxon>
        <taxon>Sacoglossa</taxon>
        <taxon>Placobranchoidea</taxon>
        <taxon>Plakobranchidae</taxon>
        <taxon>Elysia</taxon>
    </lineage>
</organism>
<gene>
    <name evidence="1" type="ORF">ElyMa_006845400</name>
</gene>
<protein>
    <submittedName>
        <fullName evidence="1">Uncharacterized protein</fullName>
    </submittedName>
</protein>
<comment type="caution">
    <text evidence="1">The sequence shown here is derived from an EMBL/GenBank/DDBJ whole genome shotgun (WGS) entry which is preliminary data.</text>
</comment>
<name>A0AAV4J6D3_9GAST</name>
<dbReference type="AlphaFoldDB" id="A0AAV4J6D3"/>
<dbReference type="EMBL" id="BMAT01013691">
    <property type="protein sequence ID" value="GFS18359.1"/>
    <property type="molecule type" value="Genomic_DNA"/>
</dbReference>
<evidence type="ECO:0000313" key="2">
    <source>
        <dbReference type="Proteomes" id="UP000762676"/>
    </source>
</evidence>
<keyword evidence="2" id="KW-1185">Reference proteome</keyword>